<feature type="region of interest" description="Disordered" evidence="1">
    <location>
        <begin position="998"/>
        <end position="1060"/>
    </location>
</feature>
<dbReference type="PANTHER" id="PTHR13136">
    <property type="entry name" value="TESTIS DEVELOPMENT PROTEIN PRTD"/>
    <property type="match status" value="1"/>
</dbReference>
<dbReference type="InterPro" id="IPR026555">
    <property type="entry name" value="NSL3/Tex30"/>
</dbReference>
<comment type="caution">
    <text evidence="2">The sequence shown here is derived from an EMBL/GenBank/DDBJ whole genome shotgun (WGS) entry which is preliminary data.</text>
</comment>
<dbReference type="OrthoDB" id="5987395at2759"/>
<feature type="region of interest" description="Disordered" evidence="1">
    <location>
        <begin position="50"/>
        <end position="80"/>
    </location>
</feature>
<feature type="compositionally biased region" description="Basic residues" evidence="1">
    <location>
        <begin position="548"/>
        <end position="557"/>
    </location>
</feature>
<dbReference type="SUPFAM" id="SSF53474">
    <property type="entry name" value="alpha/beta-Hydrolases"/>
    <property type="match status" value="1"/>
</dbReference>
<feature type="region of interest" description="Disordered" evidence="1">
    <location>
        <begin position="506"/>
        <end position="583"/>
    </location>
</feature>
<proteinExistence type="predicted"/>
<feature type="region of interest" description="Disordered" evidence="1">
    <location>
        <begin position="836"/>
        <end position="917"/>
    </location>
</feature>
<dbReference type="PANTHER" id="PTHR13136:SF16">
    <property type="entry name" value="KAT8 REGULATORY NSL COMPLEX SUBUNIT 3"/>
    <property type="match status" value="1"/>
</dbReference>
<feature type="compositionally biased region" description="Low complexity" evidence="1">
    <location>
        <begin position="1186"/>
        <end position="1253"/>
    </location>
</feature>
<organism evidence="2 3">
    <name type="scientific">Paramuricea clavata</name>
    <name type="common">Red gorgonian</name>
    <name type="synonym">Violescent sea-whip</name>
    <dbReference type="NCBI Taxonomy" id="317549"/>
    <lineage>
        <taxon>Eukaryota</taxon>
        <taxon>Metazoa</taxon>
        <taxon>Cnidaria</taxon>
        <taxon>Anthozoa</taxon>
        <taxon>Octocorallia</taxon>
        <taxon>Malacalcyonacea</taxon>
        <taxon>Plexauridae</taxon>
        <taxon>Paramuricea</taxon>
    </lineage>
</organism>
<dbReference type="InterPro" id="IPR029058">
    <property type="entry name" value="AB_hydrolase_fold"/>
</dbReference>
<gene>
    <name evidence="2" type="ORF">PACLA_8A072360</name>
</gene>
<feature type="compositionally biased region" description="Low complexity" evidence="1">
    <location>
        <begin position="751"/>
        <end position="801"/>
    </location>
</feature>
<name>A0A7D9DHE3_PARCT</name>
<feature type="compositionally biased region" description="Polar residues" evidence="1">
    <location>
        <begin position="1274"/>
        <end position="1283"/>
    </location>
</feature>
<sequence>MAAASSLSSMGEEYVLPSTNSSKPYQYLVEIIGLDHNYCRPWSERERIPHARPAKDLFSPQTENETEPSKNADDNKKNKKDELIDVDTVEEAPLHGPGAINMQYDVMKSKIVMSECEKYVSSASSKRTPDTWEELICRTGWTTQQNVLFDKILKIVSAYRLAWLTYQGSANEPILRRVAVDKATKRVRQILSRIEWDTKLTTWLHSSMVDGLSIPLLACYLDIVQTLRSKVPTLVDKMITGGSTNRRVSAGTTDNLTALLKRPWDATVALTSFQRPRKITGTPLLLIVPGGPTTSATGNSTKRSRFWHHHLSHFGKVIPVTMHLSNSARGVSVGQCLDHMIGAVQAKVLELKNHFPNRPVVLIGWATGALVSLQVSLKESVCAVVCLGFPLLGVEGIRGGAGDPLLDSKTPTMFVFGSLSTSCSLPDIEEFRTRLLADTSLLVIGGADDKLRLTSAKKKKEGVTQSVVDRRIMDDIGEFLNKAVSSMNDDSHPRLDYFDFDDVENRRKKPKTEYRKRPAGDRTGSATAPKKPRGRTPKATNGEGNVAKKPKTVKTAKKPPVNKPAVLVPGTGQTGQAPGAPAVRPTGSIPIAPLRGTHPTIPSGILQGVPLTSVSVPISAVGVPLTGMPVSRVSIPGVRLSGVNIPVSAVNVPVSAVIKQGSLGGRSFVFPGAVSGSANPGVTTSGITTMGTSGNTHHLKIVVNPSADGGIQLTGPSKSGLSSESHATLQYKTAIVTAPLPNKTSASLKATTANTTSQTSTISTTTNSSLLSSLPITSSPRTSSTTSSTTVNVSQASTTSSKPIVVSRTVVTVPKSAVIGGQTQFVVHQGQLSAVGKQASMRPSSHGNPPTQHKVAPQGTRVNTFSSAKPQTTLSSTASKQTTLSSTASKQTTVRVSHAGSLQSSTNLARKSPSTQSMARTIQVGVKRTVSYNPSTASKNVTVVSRSLPAEALTSHASNVSHINLERLKAKLKTIQNLTGLQTGSQIGAVQMKASQTLTNPASTSVQHIKSRNTAQSSTRTIDGTGAQTTSKLITQAGSQSSTQSSASTSGQGNSRSGAQAIPMTTTQTTTKLNTQTVASAAASTTPKSSSQTVQSSTQASLSSVRPAVAVIEKSTAQASPKASTQLVQTTAPTAGKPVEQSIKHIAPLVTGKPSVMSIGKSNPQSTTKPTTHFIQVPASAKSSALNAAKASAQTSSSQTSSAQTSSAHNAQSTVQVGTQSTPSSSTTPRATSTVSHATSLTSHATSTTTTISQKEEPIGELADKSADVHADQSESSFTSGSKSNEEKLAEKINDIVNEVVGGKLRTTRQSVRRLVAAAKLAEEQHKRGEIGDGSKDQNK</sequence>
<feature type="compositionally biased region" description="Low complexity" evidence="1">
    <location>
        <begin position="1035"/>
        <end position="1053"/>
    </location>
</feature>
<evidence type="ECO:0000256" key="1">
    <source>
        <dbReference type="SAM" id="MobiDB-lite"/>
    </source>
</evidence>
<dbReference type="GO" id="GO:0044545">
    <property type="term" value="C:NSL complex"/>
    <property type="evidence" value="ECO:0007669"/>
    <property type="project" value="TreeGrafter"/>
</dbReference>
<feature type="region of interest" description="Disordered" evidence="1">
    <location>
        <begin position="1078"/>
        <end position="1103"/>
    </location>
</feature>
<feature type="compositionally biased region" description="Polar residues" evidence="1">
    <location>
        <begin position="998"/>
        <end position="1034"/>
    </location>
</feature>
<feature type="region of interest" description="Disordered" evidence="1">
    <location>
        <begin position="1186"/>
        <end position="1288"/>
    </location>
</feature>
<keyword evidence="3" id="KW-1185">Reference proteome</keyword>
<reference evidence="2" key="1">
    <citation type="submission" date="2020-04" db="EMBL/GenBank/DDBJ databases">
        <authorList>
            <person name="Alioto T."/>
            <person name="Alioto T."/>
            <person name="Gomez Garrido J."/>
        </authorList>
    </citation>
    <scope>NUCLEOTIDE SEQUENCE</scope>
    <source>
        <strain evidence="2">A484AB</strain>
    </source>
</reference>
<dbReference type="Gene3D" id="3.40.50.1820">
    <property type="entry name" value="alpha/beta hydrolase"/>
    <property type="match status" value="1"/>
</dbReference>
<evidence type="ECO:0000313" key="2">
    <source>
        <dbReference type="EMBL" id="CAB3984835.1"/>
    </source>
</evidence>
<accession>A0A7D9DHE3</accession>
<feature type="compositionally biased region" description="Basic and acidic residues" evidence="1">
    <location>
        <begin position="67"/>
        <end position="80"/>
    </location>
</feature>
<protein>
    <submittedName>
        <fullName evidence="2">KAT8 regulatory NSL complex subunit 3</fullName>
    </submittedName>
</protein>
<feature type="compositionally biased region" description="Basic and acidic residues" evidence="1">
    <location>
        <begin position="1254"/>
        <end position="1273"/>
    </location>
</feature>
<dbReference type="EMBL" id="CACRXK020000792">
    <property type="protein sequence ID" value="CAB3984835.1"/>
    <property type="molecule type" value="Genomic_DNA"/>
</dbReference>
<feature type="compositionally biased region" description="Polar residues" evidence="1">
    <location>
        <begin position="841"/>
        <end position="851"/>
    </location>
</feature>
<evidence type="ECO:0000313" key="3">
    <source>
        <dbReference type="Proteomes" id="UP001152795"/>
    </source>
</evidence>
<feature type="compositionally biased region" description="Polar residues" evidence="1">
    <location>
        <begin position="860"/>
        <end position="917"/>
    </location>
</feature>
<dbReference type="GO" id="GO:0045944">
    <property type="term" value="P:positive regulation of transcription by RNA polymerase II"/>
    <property type="evidence" value="ECO:0007669"/>
    <property type="project" value="TreeGrafter"/>
</dbReference>
<dbReference type="Proteomes" id="UP001152795">
    <property type="component" value="Unassembled WGS sequence"/>
</dbReference>
<feature type="region of interest" description="Disordered" evidence="1">
    <location>
        <begin position="749"/>
        <end position="801"/>
    </location>
</feature>
<feature type="compositionally biased region" description="Basic and acidic residues" evidence="1">
    <location>
        <begin position="511"/>
        <end position="520"/>
    </location>
</feature>